<accession>A0A1G4RCM5</accession>
<dbReference type="Proteomes" id="UP000198601">
    <property type="component" value="Unassembled WGS sequence"/>
</dbReference>
<dbReference type="EMBL" id="FMTT01000014">
    <property type="protein sequence ID" value="SCW53989.1"/>
    <property type="molecule type" value="Genomic_DNA"/>
</dbReference>
<evidence type="ECO:0000313" key="2">
    <source>
        <dbReference type="Proteomes" id="UP000198601"/>
    </source>
</evidence>
<sequence length="125" mass="14541">MKMDVSLTIAVKDRKLGKSFRRIYSDIELLTSSLSSCELSHPIGQRILIIATDTEGPEFFKDNSKHGEFTYFVGIEPLSDDVLLKRRLFEIMKEVFENIPFTIPDHEKYREVFAHWEPSFVKADI</sequence>
<name>A0A1G4RCM5_9BACL</name>
<gene>
    <name evidence="1" type="ORF">SAMN04487970_10145</name>
</gene>
<dbReference type="AlphaFoldDB" id="A0A1G4RCM5"/>
<reference evidence="2" key="1">
    <citation type="submission" date="2016-10" db="EMBL/GenBank/DDBJ databases">
        <authorList>
            <person name="Varghese N."/>
            <person name="Submissions S."/>
        </authorList>
    </citation>
    <scope>NUCLEOTIDE SEQUENCE [LARGE SCALE GENOMIC DNA]</scope>
    <source>
        <strain evidence="2">CGMCC 1.8946</strain>
    </source>
</reference>
<evidence type="ECO:0000313" key="1">
    <source>
        <dbReference type="EMBL" id="SCW53989.1"/>
    </source>
</evidence>
<proteinExistence type="predicted"/>
<organism evidence="1 2">
    <name type="scientific">Paenibacillus tianmuensis</name>
    <dbReference type="NCBI Taxonomy" id="624147"/>
    <lineage>
        <taxon>Bacteria</taxon>
        <taxon>Bacillati</taxon>
        <taxon>Bacillota</taxon>
        <taxon>Bacilli</taxon>
        <taxon>Bacillales</taxon>
        <taxon>Paenibacillaceae</taxon>
        <taxon>Paenibacillus</taxon>
    </lineage>
</organism>
<keyword evidence="2" id="KW-1185">Reference proteome</keyword>
<dbReference type="OrthoDB" id="6637577at2"/>
<dbReference type="RefSeq" id="WP_090671220.1">
    <property type="nucleotide sequence ID" value="NZ_FMTT01000014.1"/>
</dbReference>
<protein>
    <submittedName>
        <fullName evidence="1">Uncharacterized protein</fullName>
    </submittedName>
</protein>